<evidence type="ECO:0000259" key="2">
    <source>
        <dbReference type="SMART" id="SM00943"/>
    </source>
</evidence>
<dbReference type="Pfam" id="PF09250">
    <property type="entry name" value="Prim-Pol"/>
    <property type="match status" value="1"/>
</dbReference>
<evidence type="ECO:0000259" key="1">
    <source>
        <dbReference type="SMART" id="SM00942"/>
    </source>
</evidence>
<sequence>MESTMKTALAFLKKGYQVIPLSRRTGSPVIKFKDIPITEELIKSINWNNCDYALLMRGVWAIDIDTHSMDPIIAQGLKFLLKSQKADLFTILSTDQNNFGLDGYSSILRSEYKEELIRNFKNTFFELTDSGGMHVLFKKREEIPYSQKIGPLPGIDIKANENNYVKIFPSKGREVLQAVKNLPVYEGEFEKDIFKSKPKIVTNYFQQSLPTIQGNGNHEGRDAYNRILEGTWMNRNDDLFKAACWAIEGGHDLTSLEILIGSVKGRDEFTREEFERTIESARRKVASGGYTIIGT</sequence>
<evidence type="ECO:0000313" key="4">
    <source>
        <dbReference type="Proteomes" id="UP000461595"/>
    </source>
</evidence>
<reference evidence="3 4" key="1">
    <citation type="submission" date="2019-12" db="EMBL/GenBank/DDBJ databases">
        <title>Microbes associate with the intestines of laboratory mice.</title>
        <authorList>
            <person name="Navarre W."/>
            <person name="Wong E."/>
        </authorList>
    </citation>
    <scope>NUCLEOTIDE SEQUENCE [LARGE SCALE GENOMIC DNA]</scope>
    <source>
        <strain evidence="3 4">NM51_B2-22</strain>
    </source>
</reference>
<protein>
    <submittedName>
        <fullName evidence="3">Uncharacterized protein</fullName>
    </submittedName>
</protein>
<dbReference type="OrthoDB" id="2303110at2"/>
<organism evidence="3 4">
    <name type="scientific">Streptococcus danieliae</name>
    <dbReference type="NCBI Taxonomy" id="747656"/>
    <lineage>
        <taxon>Bacteria</taxon>
        <taxon>Bacillati</taxon>
        <taxon>Bacillota</taxon>
        <taxon>Bacilli</taxon>
        <taxon>Lactobacillales</taxon>
        <taxon>Streptococcaceae</taxon>
        <taxon>Streptococcus</taxon>
    </lineage>
</organism>
<feature type="domain" description="DNA primase/polymerase bifunctional N-terminal" evidence="2">
    <location>
        <begin position="8"/>
        <end position="201"/>
    </location>
</feature>
<dbReference type="EMBL" id="WSRS01000003">
    <property type="protein sequence ID" value="MVX58187.1"/>
    <property type="molecule type" value="Genomic_DNA"/>
</dbReference>
<accession>A0A7X3G764</accession>
<dbReference type="SUPFAM" id="SSF56747">
    <property type="entry name" value="Prim-pol domain"/>
    <property type="match status" value="1"/>
</dbReference>
<evidence type="ECO:0000313" key="3">
    <source>
        <dbReference type="EMBL" id="MVX58187.1"/>
    </source>
</evidence>
<comment type="caution">
    <text evidence="3">The sequence shown here is derived from an EMBL/GenBank/DDBJ whole genome shotgun (WGS) entry which is preliminary data.</text>
</comment>
<proteinExistence type="predicted"/>
<feature type="domain" description="Primase C-terminal 1" evidence="1">
    <location>
        <begin position="224"/>
        <end position="287"/>
    </location>
</feature>
<dbReference type="SMART" id="SM00942">
    <property type="entry name" value="PriCT_1"/>
    <property type="match status" value="1"/>
</dbReference>
<dbReference type="InterPro" id="IPR014820">
    <property type="entry name" value="PriCT_1"/>
</dbReference>
<dbReference type="InterPro" id="IPR015330">
    <property type="entry name" value="DNA_primase/pol_bifunc_N"/>
</dbReference>
<dbReference type="AlphaFoldDB" id="A0A7X3G764"/>
<dbReference type="SMART" id="SM00943">
    <property type="entry name" value="Prim-Pol"/>
    <property type="match status" value="1"/>
</dbReference>
<gene>
    <name evidence="3" type="ORF">E5983_00670</name>
</gene>
<name>A0A7X3G764_9STRE</name>
<dbReference type="Proteomes" id="UP000461595">
    <property type="component" value="Unassembled WGS sequence"/>
</dbReference>